<feature type="transmembrane region" description="Helical" evidence="6">
    <location>
        <begin position="76"/>
        <end position="93"/>
    </location>
</feature>
<reference evidence="8" key="1">
    <citation type="journal article" date="2014" name="Int. J. Syst. Evol. Microbiol.">
        <title>Complete genome sequence of Corynebacterium casei LMG S-19264T (=DSM 44701T), isolated from a smear-ripened cheese.</title>
        <authorList>
            <consortium name="US DOE Joint Genome Institute (JGI-PGF)"/>
            <person name="Walter F."/>
            <person name="Albersmeier A."/>
            <person name="Kalinowski J."/>
            <person name="Ruckert C."/>
        </authorList>
    </citation>
    <scope>NUCLEOTIDE SEQUENCE</scope>
    <source>
        <strain evidence="8">CGMCC 1.12214</strain>
    </source>
</reference>
<evidence type="ECO:0000256" key="2">
    <source>
        <dbReference type="ARBA" id="ARBA00022448"/>
    </source>
</evidence>
<evidence type="ECO:0000313" key="8">
    <source>
        <dbReference type="EMBL" id="GGH09923.1"/>
    </source>
</evidence>
<evidence type="ECO:0000256" key="6">
    <source>
        <dbReference type="RuleBase" id="RU363032"/>
    </source>
</evidence>
<keyword evidence="5 6" id="KW-0472">Membrane</keyword>
<dbReference type="PANTHER" id="PTHR30177">
    <property type="entry name" value="GLYCINE BETAINE/L-PROLINE TRANSPORT SYSTEM PERMEASE PROTEIN PROW"/>
    <property type="match status" value="1"/>
</dbReference>
<keyword evidence="2 6" id="KW-0813">Transport</keyword>
<accession>A0A917MGF1</accession>
<dbReference type="InterPro" id="IPR051204">
    <property type="entry name" value="ABC_transp_perm/SBD"/>
</dbReference>
<dbReference type="PANTHER" id="PTHR30177:SF4">
    <property type="entry name" value="OSMOPROTECTANT IMPORT PERMEASE PROTEIN OSMW"/>
    <property type="match status" value="1"/>
</dbReference>
<sequence>MSWLVENYDRLLVALWEHIQLVGVGLAISLALGLPLGVVAARRPGFAVFILLVSGALYTVPALAIFALLIPYLGLGFWPAIVALVAYALLIIIRNVSTGLRQVSPDILDAAQGMGYGPMRRLFAIELPLAMPVIVAGIRITVVTQVSVATVAAFINAGGLGDIIFQGITQDFGEKVVIGAVATSALAVACDEALRRIEMRLRAAQADAL</sequence>
<dbReference type="Gene3D" id="1.10.3720.10">
    <property type="entry name" value="MetI-like"/>
    <property type="match status" value="1"/>
</dbReference>
<dbReference type="EMBL" id="BMES01000001">
    <property type="protein sequence ID" value="GGH09923.1"/>
    <property type="molecule type" value="Genomic_DNA"/>
</dbReference>
<evidence type="ECO:0000259" key="7">
    <source>
        <dbReference type="PROSITE" id="PS50928"/>
    </source>
</evidence>
<dbReference type="AlphaFoldDB" id="A0A917MGF1"/>
<name>A0A917MGF1_9HYPH</name>
<evidence type="ECO:0000256" key="4">
    <source>
        <dbReference type="ARBA" id="ARBA00022989"/>
    </source>
</evidence>
<evidence type="ECO:0000313" key="9">
    <source>
        <dbReference type="Proteomes" id="UP000603912"/>
    </source>
</evidence>
<dbReference type="InterPro" id="IPR000515">
    <property type="entry name" value="MetI-like"/>
</dbReference>
<dbReference type="Proteomes" id="UP000603912">
    <property type="component" value="Unassembled WGS sequence"/>
</dbReference>
<dbReference type="CDD" id="cd06261">
    <property type="entry name" value="TM_PBP2"/>
    <property type="match status" value="1"/>
</dbReference>
<feature type="transmembrane region" description="Helical" evidence="6">
    <location>
        <begin position="46"/>
        <end position="70"/>
    </location>
</feature>
<protein>
    <recommendedName>
        <fullName evidence="7">ABC transmembrane type-1 domain-containing protein</fullName>
    </recommendedName>
</protein>
<comment type="similarity">
    <text evidence="6">Belongs to the binding-protein-dependent transport system permease family.</text>
</comment>
<keyword evidence="3 6" id="KW-0812">Transmembrane</keyword>
<dbReference type="GO" id="GO:0005886">
    <property type="term" value="C:plasma membrane"/>
    <property type="evidence" value="ECO:0007669"/>
    <property type="project" value="UniProtKB-SubCell"/>
</dbReference>
<dbReference type="SUPFAM" id="SSF161098">
    <property type="entry name" value="MetI-like"/>
    <property type="match status" value="1"/>
</dbReference>
<dbReference type="Pfam" id="PF00528">
    <property type="entry name" value="BPD_transp_1"/>
    <property type="match status" value="1"/>
</dbReference>
<comment type="caution">
    <text evidence="8">The sequence shown here is derived from an EMBL/GenBank/DDBJ whole genome shotgun (WGS) entry which is preliminary data.</text>
</comment>
<dbReference type="GO" id="GO:0055085">
    <property type="term" value="P:transmembrane transport"/>
    <property type="evidence" value="ECO:0007669"/>
    <property type="project" value="InterPro"/>
</dbReference>
<evidence type="ECO:0000256" key="5">
    <source>
        <dbReference type="ARBA" id="ARBA00023136"/>
    </source>
</evidence>
<feature type="transmembrane region" description="Helical" evidence="6">
    <location>
        <begin position="20"/>
        <end position="39"/>
    </location>
</feature>
<reference evidence="8" key="2">
    <citation type="submission" date="2020-09" db="EMBL/GenBank/DDBJ databases">
        <authorList>
            <person name="Sun Q."/>
            <person name="Zhou Y."/>
        </authorList>
    </citation>
    <scope>NUCLEOTIDE SEQUENCE</scope>
    <source>
        <strain evidence="8">CGMCC 1.12214</strain>
    </source>
</reference>
<proteinExistence type="inferred from homology"/>
<keyword evidence="9" id="KW-1185">Reference proteome</keyword>
<comment type="subcellular location">
    <subcellularLocation>
        <location evidence="1 6">Cell membrane</location>
        <topology evidence="1 6">Multi-pass membrane protein</topology>
    </subcellularLocation>
</comment>
<dbReference type="PROSITE" id="PS50928">
    <property type="entry name" value="ABC_TM1"/>
    <property type="match status" value="1"/>
</dbReference>
<dbReference type="GO" id="GO:0031460">
    <property type="term" value="P:glycine betaine transport"/>
    <property type="evidence" value="ECO:0007669"/>
    <property type="project" value="TreeGrafter"/>
</dbReference>
<evidence type="ECO:0000256" key="1">
    <source>
        <dbReference type="ARBA" id="ARBA00004651"/>
    </source>
</evidence>
<dbReference type="RefSeq" id="WP_188516259.1">
    <property type="nucleotide sequence ID" value="NZ_BMES01000001.1"/>
</dbReference>
<organism evidence="8 9">
    <name type="scientific">Alsobacter metallidurans</name>
    <dbReference type="NCBI Taxonomy" id="340221"/>
    <lineage>
        <taxon>Bacteria</taxon>
        <taxon>Pseudomonadati</taxon>
        <taxon>Pseudomonadota</taxon>
        <taxon>Alphaproteobacteria</taxon>
        <taxon>Hyphomicrobiales</taxon>
        <taxon>Alsobacteraceae</taxon>
        <taxon>Alsobacter</taxon>
    </lineage>
</organism>
<dbReference type="FunFam" id="1.10.3720.10:FF:000001">
    <property type="entry name" value="Glycine betaine ABC transporter, permease"/>
    <property type="match status" value="1"/>
</dbReference>
<keyword evidence="4 6" id="KW-1133">Transmembrane helix</keyword>
<dbReference type="InterPro" id="IPR035906">
    <property type="entry name" value="MetI-like_sf"/>
</dbReference>
<feature type="domain" description="ABC transmembrane type-1" evidence="7">
    <location>
        <begin position="15"/>
        <end position="194"/>
    </location>
</feature>
<evidence type="ECO:0000256" key="3">
    <source>
        <dbReference type="ARBA" id="ARBA00022692"/>
    </source>
</evidence>
<gene>
    <name evidence="8" type="ORF">GCM10007036_06210</name>
</gene>